<gene>
    <name evidence="2" type="ORF">GCM10010448_09740</name>
</gene>
<name>A0ABP6L1J4_9ACTN</name>
<dbReference type="InterPro" id="IPR013901">
    <property type="entry name" value="Anthrone_oxy"/>
</dbReference>
<keyword evidence="1" id="KW-0812">Transmembrane</keyword>
<feature type="transmembrane region" description="Helical" evidence="1">
    <location>
        <begin position="12"/>
        <end position="36"/>
    </location>
</feature>
<keyword evidence="1" id="KW-1133">Transmembrane helix</keyword>
<evidence type="ECO:0000256" key="1">
    <source>
        <dbReference type="SAM" id="Phobius"/>
    </source>
</evidence>
<proteinExistence type="predicted"/>
<feature type="transmembrane region" description="Helical" evidence="1">
    <location>
        <begin position="135"/>
        <end position="155"/>
    </location>
</feature>
<feature type="transmembrane region" description="Helical" evidence="1">
    <location>
        <begin position="83"/>
        <end position="101"/>
    </location>
</feature>
<reference evidence="3" key="1">
    <citation type="journal article" date="2019" name="Int. J. Syst. Evol. Microbiol.">
        <title>The Global Catalogue of Microorganisms (GCM) 10K type strain sequencing project: providing services to taxonomists for standard genome sequencing and annotation.</title>
        <authorList>
            <consortium name="The Broad Institute Genomics Platform"/>
            <consortium name="The Broad Institute Genome Sequencing Center for Infectious Disease"/>
            <person name="Wu L."/>
            <person name="Ma J."/>
        </authorList>
    </citation>
    <scope>NUCLEOTIDE SEQUENCE [LARGE SCALE GENOMIC DNA]</scope>
    <source>
        <strain evidence="3">JCM 9091</strain>
    </source>
</reference>
<keyword evidence="3" id="KW-1185">Reference proteome</keyword>
<dbReference type="Proteomes" id="UP001501532">
    <property type="component" value="Unassembled WGS sequence"/>
</dbReference>
<organism evidence="2 3">
    <name type="scientific">Streptomyces glomeratus</name>
    <dbReference type="NCBI Taxonomy" id="284452"/>
    <lineage>
        <taxon>Bacteria</taxon>
        <taxon>Bacillati</taxon>
        <taxon>Actinomycetota</taxon>
        <taxon>Actinomycetes</taxon>
        <taxon>Kitasatosporales</taxon>
        <taxon>Streptomycetaceae</taxon>
        <taxon>Streptomyces</taxon>
    </lineage>
</organism>
<feature type="transmembrane region" description="Helical" evidence="1">
    <location>
        <begin position="56"/>
        <end position="76"/>
    </location>
</feature>
<protein>
    <submittedName>
        <fullName evidence="2">DUF1772 domain-containing protein</fullName>
    </submittedName>
</protein>
<accession>A0ABP6L1J4</accession>
<evidence type="ECO:0000313" key="2">
    <source>
        <dbReference type="EMBL" id="GAA3029808.1"/>
    </source>
</evidence>
<dbReference type="Pfam" id="PF08592">
    <property type="entry name" value="Anthrone_oxy"/>
    <property type="match status" value="1"/>
</dbReference>
<keyword evidence="1" id="KW-0472">Membrane</keyword>
<comment type="caution">
    <text evidence="2">The sequence shown here is derived from an EMBL/GenBank/DDBJ whole genome shotgun (WGS) entry which is preliminary data.</text>
</comment>
<sequence length="156" mass="16813">MSTFFTHGLSVLVLLGSGIVSGVFFAVAVSVIPMAMDLPVDRYVEVHKLLGRNYDPMMPIIVITSILGDLVLAALVDRAWIRVLFVLSGVLLLGVSVVSRACNVPINRQVALVDAGTIPAGWQDPRPLWRGWHHLRTVLALLGLALNAIAVAWVAV</sequence>
<evidence type="ECO:0000313" key="3">
    <source>
        <dbReference type="Proteomes" id="UP001501532"/>
    </source>
</evidence>
<dbReference type="RefSeq" id="WP_234516403.1">
    <property type="nucleotide sequence ID" value="NZ_BAAAUF010000008.1"/>
</dbReference>
<dbReference type="EMBL" id="BAAAUF010000008">
    <property type="protein sequence ID" value="GAA3029808.1"/>
    <property type="molecule type" value="Genomic_DNA"/>
</dbReference>